<name>A0AAD6YC55_9AGAR</name>
<evidence type="ECO:0000313" key="2">
    <source>
        <dbReference type="EMBL" id="KAJ7201798.1"/>
    </source>
</evidence>
<feature type="compositionally biased region" description="Acidic residues" evidence="1">
    <location>
        <begin position="39"/>
        <end position="50"/>
    </location>
</feature>
<comment type="caution">
    <text evidence="2">The sequence shown here is derived from an EMBL/GenBank/DDBJ whole genome shotgun (WGS) entry which is preliminary data.</text>
</comment>
<sequence>MSPALPPYSDSERDDDSDSDLDVESVAGWEPPPVNREYDGDDLEMGDEEEHGGNVEATHVAETRFLRKPFIKKYGREAGRQVAGAEESAAGYAEYQERLQELDGNDWGPFRSQMDWEVARWAKLRGSTSTALTELLQINGVADALGLSYRTSRELNHLIDESLPSGRPIFERHEVVVGGEAFDLFFRPILPCLRSLFGDPDFAKDLIFAPEKLYTDAESSDRMYYDIHTGKWWWGTQNGLDELKPGGTVVPVIISSDKTQTTTFRNKSCYPMYATIGNIPKEIRRKPSRQAYILIGYLPTTRLEHIKNKAARRRALANLYHACVRKILQPLEATGLEGLDWKTGLGDVHHCHPLFAIFGGDYPEQCLATGTKNGECPICPCPTHELGDLAAMYEPRDIGAVLGALAKSEGNVTEFTKACKAAGIKPLFKPFWENLPFCNIFMCVTPDILHQILQGVLKHVFNWVKEAYGPEEIDARCRRLPPNHNVRLFLKGVTSLSRISGTEHGQIARILLGLIVDLPLPGGQSPLRLVRAVRAILDFLYLSQYPVHTTATLHKLDDALKRFHENKSIFKDLGIREHFNFPKLHNISHQSMFIKLYGTADNYNTEYTERLHIDFAKDAYRASNRKDEYFQMTLWLERKEKILWHEKFVRWRRFGSPAPAPRHPRIQMTKSPSVYGIRLNTLAAKYGIRDFETAFAFYAISFNNPTYNSRQIATTAETFVLPFQTINAFHKVRFWIDDAFGREGAPQVLDVLHVKPGYTDRRGRNVGGRFDTALANLGNGGHIGVSGYCVARIRMVFTLTETATSAVFRNNRPPKHLAYVELFSNFSAQPEANHGMYKITRFANPIVRILPVDQLGRTVHLFPQFGRVAPRDWTSSGVLDDCPRFYVSPWSDRHAYITVN</sequence>
<dbReference type="AlphaFoldDB" id="A0AAD6YC55"/>
<dbReference type="EMBL" id="JARJCW010000057">
    <property type="protein sequence ID" value="KAJ7201798.1"/>
    <property type="molecule type" value="Genomic_DNA"/>
</dbReference>
<feature type="region of interest" description="Disordered" evidence="1">
    <location>
        <begin position="1"/>
        <end position="51"/>
    </location>
</feature>
<dbReference type="Proteomes" id="UP001219525">
    <property type="component" value="Unassembled WGS sequence"/>
</dbReference>
<keyword evidence="3" id="KW-1185">Reference proteome</keyword>
<proteinExistence type="predicted"/>
<protein>
    <submittedName>
        <fullName evidence="2">Uncharacterized protein</fullName>
    </submittedName>
</protein>
<feature type="compositionally biased region" description="Acidic residues" evidence="1">
    <location>
        <begin position="12"/>
        <end position="23"/>
    </location>
</feature>
<reference evidence="2" key="1">
    <citation type="submission" date="2023-03" db="EMBL/GenBank/DDBJ databases">
        <title>Massive genome expansion in bonnet fungi (Mycena s.s.) driven by repeated elements and novel gene families across ecological guilds.</title>
        <authorList>
            <consortium name="Lawrence Berkeley National Laboratory"/>
            <person name="Harder C.B."/>
            <person name="Miyauchi S."/>
            <person name="Viragh M."/>
            <person name="Kuo A."/>
            <person name="Thoen E."/>
            <person name="Andreopoulos B."/>
            <person name="Lu D."/>
            <person name="Skrede I."/>
            <person name="Drula E."/>
            <person name="Henrissat B."/>
            <person name="Morin E."/>
            <person name="Kohler A."/>
            <person name="Barry K."/>
            <person name="LaButti K."/>
            <person name="Morin E."/>
            <person name="Salamov A."/>
            <person name="Lipzen A."/>
            <person name="Mereny Z."/>
            <person name="Hegedus B."/>
            <person name="Baldrian P."/>
            <person name="Stursova M."/>
            <person name="Weitz H."/>
            <person name="Taylor A."/>
            <person name="Grigoriev I.V."/>
            <person name="Nagy L.G."/>
            <person name="Martin F."/>
            <person name="Kauserud H."/>
        </authorList>
    </citation>
    <scope>NUCLEOTIDE SEQUENCE</scope>
    <source>
        <strain evidence="2">9144</strain>
    </source>
</reference>
<dbReference type="InterPro" id="IPR041078">
    <property type="entry name" value="Plavaka"/>
</dbReference>
<organism evidence="2 3">
    <name type="scientific">Mycena pura</name>
    <dbReference type="NCBI Taxonomy" id="153505"/>
    <lineage>
        <taxon>Eukaryota</taxon>
        <taxon>Fungi</taxon>
        <taxon>Dikarya</taxon>
        <taxon>Basidiomycota</taxon>
        <taxon>Agaricomycotina</taxon>
        <taxon>Agaricomycetes</taxon>
        <taxon>Agaricomycetidae</taxon>
        <taxon>Agaricales</taxon>
        <taxon>Marasmiineae</taxon>
        <taxon>Mycenaceae</taxon>
        <taxon>Mycena</taxon>
    </lineage>
</organism>
<accession>A0AAD6YC55</accession>
<evidence type="ECO:0000313" key="3">
    <source>
        <dbReference type="Proteomes" id="UP001219525"/>
    </source>
</evidence>
<evidence type="ECO:0000256" key="1">
    <source>
        <dbReference type="SAM" id="MobiDB-lite"/>
    </source>
</evidence>
<dbReference type="Pfam" id="PF18759">
    <property type="entry name" value="Plavaka"/>
    <property type="match status" value="1"/>
</dbReference>
<gene>
    <name evidence="2" type="ORF">GGX14DRAFT_370811</name>
</gene>